<organism evidence="1 2">
    <name type="scientific">Syphacia muris</name>
    <dbReference type="NCBI Taxonomy" id="451379"/>
    <lineage>
        <taxon>Eukaryota</taxon>
        <taxon>Metazoa</taxon>
        <taxon>Ecdysozoa</taxon>
        <taxon>Nematoda</taxon>
        <taxon>Chromadorea</taxon>
        <taxon>Rhabditida</taxon>
        <taxon>Spirurina</taxon>
        <taxon>Oxyuridomorpha</taxon>
        <taxon>Oxyuroidea</taxon>
        <taxon>Oxyuridae</taxon>
        <taxon>Syphacia</taxon>
    </lineage>
</organism>
<accession>A0A0N5ALY7</accession>
<reference evidence="2" key="1">
    <citation type="submission" date="2017-02" db="UniProtKB">
        <authorList>
            <consortium name="WormBaseParasite"/>
        </authorList>
    </citation>
    <scope>IDENTIFICATION</scope>
</reference>
<keyword evidence="1" id="KW-1185">Reference proteome</keyword>
<dbReference type="InterPro" id="IPR039260">
    <property type="entry name" value="Cpg-3"/>
</dbReference>
<dbReference type="PANTHER" id="PTHR37973:SF1">
    <property type="entry name" value="DICKKOPF_N DOMAIN-CONTAINING PROTEIN"/>
    <property type="match status" value="1"/>
</dbReference>
<protein>
    <submittedName>
        <fullName evidence="2">TNFR-Cys domain-containing protein</fullName>
    </submittedName>
</protein>
<sequence length="126" mass="13674">MEKCVWLKGCHQDSECGSGHCVGSLSKCDCAACKPLTPCKSDKECGGLRYSCDMTTKVCNCSRGIHDLHLYNGFKNIITGITHICVHTECKLNDPHSCFGLPCVQGICLCVPEPGLKNTILPIHYG</sequence>
<dbReference type="Proteomes" id="UP000046393">
    <property type="component" value="Unplaced"/>
</dbReference>
<dbReference type="AlphaFoldDB" id="A0A0N5ALY7"/>
<evidence type="ECO:0000313" key="1">
    <source>
        <dbReference type="Proteomes" id="UP000046393"/>
    </source>
</evidence>
<dbReference type="PANTHER" id="PTHR37973">
    <property type="entry name" value="CHONDROITIN PROTEOGLYCAN 3"/>
    <property type="match status" value="1"/>
</dbReference>
<dbReference type="WBParaSite" id="SMUV_0000557401-mRNA-1">
    <property type="protein sequence ID" value="SMUV_0000557401-mRNA-1"/>
    <property type="gene ID" value="SMUV_0000557401"/>
</dbReference>
<dbReference type="STRING" id="451379.A0A0N5ALY7"/>
<evidence type="ECO:0000313" key="2">
    <source>
        <dbReference type="WBParaSite" id="SMUV_0000557401-mRNA-1"/>
    </source>
</evidence>
<proteinExistence type="predicted"/>
<name>A0A0N5ALY7_9BILA</name>